<dbReference type="InterPro" id="IPR010920">
    <property type="entry name" value="LSM_dom_sf"/>
</dbReference>
<dbReference type="InterPro" id="IPR023408">
    <property type="entry name" value="MscS_beta-dom_sf"/>
</dbReference>
<feature type="transmembrane region" description="Helical" evidence="7">
    <location>
        <begin position="27"/>
        <end position="52"/>
    </location>
</feature>
<dbReference type="InterPro" id="IPR011066">
    <property type="entry name" value="MscS_channel_C_sf"/>
</dbReference>
<dbReference type="FunFam" id="3.30.70.100:FF:000018">
    <property type="entry name" value="MscS mechanosensitive ion channel"/>
    <property type="match status" value="1"/>
</dbReference>
<dbReference type="Gene3D" id="1.10.287.1260">
    <property type="match status" value="1"/>
</dbReference>
<sequence>MNIVNKFKEAVESNLTQEKIIDGSLKFIKAIAIIIICLIIIKIGEKIIHSFFERQKKSKFGLNEKKAATLQELFKSLLRYLMYFVAAIWIFDIKTVIAVTGVAGVAIGFGAQNLVKDIISGVFILFEDQFAVGDYVVIDGLSGFVEAIGIRVTKLRDFSGDLHIIPNGTISKVTNKTRGNMRALVDVDIAYEEDIDHAISVIKEVCEDVKKDFEDIVEGPDVVGVVKLGESGITIRVVAKTIPMKQWAVEMELRRRIKYRLDKEGIEIPYPRRVIYSKEGGK</sequence>
<keyword evidence="3" id="KW-1003">Cell membrane</keyword>
<evidence type="ECO:0000256" key="2">
    <source>
        <dbReference type="ARBA" id="ARBA00008017"/>
    </source>
</evidence>
<evidence type="ECO:0000313" key="10">
    <source>
        <dbReference type="EMBL" id="SHE50524.1"/>
    </source>
</evidence>
<comment type="similarity">
    <text evidence="2">Belongs to the MscS (TC 1.A.23) family.</text>
</comment>
<dbReference type="GO" id="GO:0005886">
    <property type="term" value="C:plasma membrane"/>
    <property type="evidence" value="ECO:0007669"/>
    <property type="project" value="UniProtKB-SubCell"/>
</dbReference>
<evidence type="ECO:0000259" key="8">
    <source>
        <dbReference type="Pfam" id="PF00924"/>
    </source>
</evidence>
<evidence type="ECO:0000313" key="11">
    <source>
        <dbReference type="Proteomes" id="UP000184423"/>
    </source>
</evidence>
<dbReference type="SUPFAM" id="SSF82689">
    <property type="entry name" value="Mechanosensitive channel protein MscS (YggB), C-terminal domain"/>
    <property type="match status" value="1"/>
</dbReference>
<dbReference type="EMBL" id="FQVG01000006">
    <property type="protein sequence ID" value="SHE50524.1"/>
    <property type="molecule type" value="Genomic_DNA"/>
</dbReference>
<dbReference type="InterPro" id="IPR045276">
    <property type="entry name" value="YbiO_bact"/>
</dbReference>
<dbReference type="PANTHER" id="PTHR30460:SF0">
    <property type="entry name" value="MODERATE CONDUCTANCE MECHANOSENSITIVE CHANNEL YBIO"/>
    <property type="match status" value="1"/>
</dbReference>
<evidence type="ECO:0000256" key="7">
    <source>
        <dbReference type="SAM" id="Phobius"/>
    </source>
</evidence>
<evidence type="ECO:0000259" key="9">
    <source>
        <dbReference type="Pfam" id="PF21082"/>
    </source>
</evidence>
<dbReference type="InterPro" id="IPR011014">
    <property type="entry name" value="MscS_channel_TM-2"/>
</dbReference>
<dbReference type="SUPFAM" id="SSF50182">
    <property type="entry name" value="Sm-like ribonucleoproteins"/>
    <property type="match status" value="1"/>
</dbReference>
<comment type="subcellular location">
    <subcellularLocation>
        <location evidence="1">Cell membrane</location>
        <topology evidence="1">Multi-pass membrane protein</topology>
    </subcellularLocation>
</comment>
<dbReference type="InterPro" id="IPR006685">
    <property type="entry name" value="MscS_channel_2nd"/>
</dbReference>
<organism evidence="10 11">
    <name type="scientific">Caloramator proteoclasticus DSM 10124</name>
    <dbReference type="NCBI Taxonomy" id="1121262"/>
    <lineage>
        <taxon>Bacteria</taxon>
        <taxon>Bacillati</taxon>
        <taxon>Bacillota</taxon>
        <taxon>Clostridia</taxon>
        <taxon>Eubacteriales</taxon>
        <taxon>Clostridiaceae</taxon>
        <taxon>Caloramator</taxon>
    </lineage>
</organism>
<dbReference type="RefSeq" id="WP_073247843.1">
    <property type="nucleotide sequence ID" value="NZ_FQVG01000006.1"/>
</dbReference>
<dbReference type="InterPro" id="IPR049278">
    <property type="entry name" value="MS_channel_C"/>
</dbReference>
<evidence type="ECO:0000256" key="6">
    <source>
        <dbReference type="ARBA" id="ARBA00023136"/>
    </source>
</evidence>
<evidence type="ECO:0000256" key="4">
    <source>
        <dbReference type="ARBA" id="ARBA00022692"/>
    </source>
</evidence>
<keyword evidence="6 7" id="KW-0472">Membrane</keyword>
<gene>
    <name evidence="10" type="ORF">SAMN02746091_00527</name>
</gene>
<keyword evidence="4 7" id="KW-0812">Transmembrane</keyword>
<dbReference type="Pfam" id="PF00924">
    <property type="entry name" value="MS_channel_2nd"/>
    <property type="match status" value="1"/>
</dbReference>
<evidence type="ECO:0000256" key="3">
    <source>
        <dbReference type="ARBA" id="ARBA00022475"/>
    </source>
</evidence>
<dbReference type="SUPFAM" id="SSF82861">
    <property type="entry name" value="Mechanosensitive channel protein MscS (YggB), transmembrane region"/>
    <property type="match status" value="1"/>
</dbReference>
<proteinExistence type="inferred from homology"/>
<dbReference type="PANTHER" id="PTHR30460">
    <property type="entry name" value="MODERATE CONDUCTANCE MECHANOSENSITIVE CHANNEL YBIO"/>
    <property type="match status" value="1"/>
</dbReference>
<dbReference type="Gene3D" id="3.30.70.100">
    <property type="match status" value="1"/>
</dbReference>
<dbReference type="Pfam" id="PF21082">
    <property type="entry name" value="MS_channel_3rd"/>
    <property type="match status" value="1"/>
</dbReference>
<reference evidence="11" key="1">
    <citation type="submission" date="2016-11" db="EMBL/GenBank/DDBJ databases">
        <authorList>
            <person name="Varghese N."/>
            <person name="Submissions S."/>
        </authorList>
    </citation>
    <scope>NUCLEOTIDE SEQUENCE [LARGE SCALE GENOMIC DNA]</scope>
    <source>
        <strain evidence="11">DSM 10124</strain>
    </source>
</reference>
<dbReference type="Proteomes" id="UP000184423">
    <property type="component" value="Unassembled WGS sequence"/>
</dbReference>
<evidence type="ECO:0000256" key="1">
    <source>
        <dbReference type="ARBA" id="ARBA00004651"/>
    </source>
</evidence>
<dbReference type="AlphaFoldDB" id="A0A1M4U1R9"/>
<feature type="domain" description="Mechanosensitive ion channel MscS C-terminal" evidence="9">
    <location>
        <begin position="185"/>
        <end position="268"/>
    </location>
</feature>
<feature type="domain" description="Mechanosensitive ion channel MscS" evidence="8">
    <location>
        <begin position="113"/>
        <end position="177"/>
    </location>
</feature>
<dbReference type="FunFam" id="2.30.30.60:FF:000001">
    <property type="entry name" value="MscS Mechanosensitive ion channel"/>
    <property type="match status" value="1"/>
</dbReference>
<dbReference type="GO" id="GO:0008381">
    <property type="term" value="F:mechanosensitive monoatomic ion channel activity"/>
    <property type="evidence" value="ECO:0007669"/>
    <property type="project" value="InterPro"/>
</dbReference>
<dbReference type="Gene3D" id="2.30.30.60">
    <property type="match status" value="1"/>
</dbReference>
<evidence type="ECO:0000256" key="5">
    <source>
        <dbReference type="ARBA" id="ARBA00022989"/>
    </source>
</evidence>
<keyword evidence="11" id="KW-1185">Reference proteome</keyword>
<accession>A0A1M4U1R9</accession>
<protein>
    <submittedName>
        <fullName evidence="10">Small conductance mechanosensitive channel</fullName>
    </submittedName>
</protein>
<keyword evidence="5 7" id="KW-1133">Transmembrane helix</keyword>
<name>A0A1M4U1R9_9CLOT</name>